<gene>
    <name evidence="2" type="ORF">MAR_009237</name>
</gene>
<proteinExistence type="predicted"/>
<protein>
    <submittedName>
        <fullName evidence="2">Uncharacterized protein</fullName>
    </submittedName>
</protein>
<name>A0ABY7E097_MYAAR</name>
<accession>A0ABY7E097</accession>
<dbReference type="Proteomes" id="UP001164746">
    <property type="component" value="Chromosome 4"/>
</dbReference>
<feature type="region of interest" description="Disordered" evidence="1">
    <location>
        <begin position="55"/>
        <end position="97"/>
    </location>
</feature>
<evidence type="ECO:0000256" key="1">
    <source>
        <dbReference type="SAM" id="MobiDB-lite"/>
    </source>
</evidence>
<organism evidence="2 3">
    <name type="scientific">Mya arenaria</name>
    <name type="common">Soft-shell clam</name>
    <dbReference type="NCBI Taxonomy" id="6604"/>
    <lineage>
        <taxon>Eukaryota</taxon>
        <taxon>Metazoa</taxon>
        <taxon>Spiralia</taxon>
        <taxon>Lophotrochozoa</taxon>
        <taxon>Mollusca</taxon>
        <taxon>Bivalvia</taxon>
        <taxon>Autobranchia</taxon>
        <taxon>Heteroconchia</taxon>
        <taxon>Euheterodonta</taxon>
        <taxon>Imparidentia</taxon>
        <taxon>Neoheterodontei</taxon>
        <taxon>Myida</taxon>
        <taxon>Myoidea</taxon>
        <taxon>Myidae</taxon>
        <taxon>Mya</taxon>
    </lineage>
</organism>
<dbReference type="EMBL" id="CP111015">
    <property type="protein sequence ID" value="WAR02679.1"/>
    <property type="molecule type" value="Genomic_DNA"/>
</dbReference>
<feature type="compositionally biased region" description="Basic and acidic residues" evidence="1">
    <location>
        <begin position="69"/>
        <end position="97"/>
    </location>
</feature>
<evidence type="ECO:0000313" key="2">
    <source>
        <dbReference type="EMBL" id="WAR02679.1"/>
    </source>
</evidence>
<sequence>MQTFGNVTRVQRDRKTLNGFNVETRVRVGSMELTLDQFQCLPHLVGFRCGQQALLSEPGRPPPPLPQGPDEKAERVDVAKEVESTKKPVDEEKDLQD</sequence>
<reference evidence="2" key="1">
    <citation type="submission" date="2022-11" db="EMBL/GenBank/DDBJ databases">
        <title>Centuries of genome instability and evolution in soft-shell clam transmissible cancer (bioRxiv).</title>
        <authorList>
            <person name="Hart S.F.M."/>
            <person name="Yonemitsu M.A."/>
            <person name="Giersch R.M."/>
            <person name="Beal B.F."/>
            <person name="Arriagada G."/>
            <person name="Davis B.W."/>
            <person name="Ostrander E.A."/>
            <person name="Goff S.P."/>
            <person name="Metzger M.J."/>
        </authorList>
    </citation>
    <scope>NUCLEOTIDE SEQUENCE</scope>
    <source>
        <strain evidence="2">MELC-2E11</strain>
        <tissue evidence="2">Siphon/mantle</tissue>
    </source>
</reference>
<keyword evidence="3" id="KW-1185">Reference proteome</keyword>
<evidence type="ECO:0000313" key="3">
    <source>
        <dbReference type="Proteomes" id="UP001164746"/>
    </source>
</evidence>